<dbReference type="Proteomes" id="UP001523216">
    <property type="component" value="Unassembled WGS sequence"/>
</dbReference>
<dbReference type="Pfam" id="PF18029">
    <property type="entry name" value="Glyoxalase_6"/>
    <property type="match status" value="1"/>
</dbReference>
<evidence type="ECO:0000256" key="2">
    <source>
        <dbReference type="ARBA" id="ARBA00006472"/>
    </source>
</evidence>
<keyword evidence="8" id="KW-1185">Reference proteome</keyword>
<dbReference type="Gene3D" id="3.10.180.10">
    <property type="entry name" value="2,3-Dihydroxybiphenyl 1,2-Dioxygenase, domain 1"/>
    <property type="match status" value="1"/>
</dbReference>
<organism evidence="7 8">
    <name type="scientific">Paractinoplanes hotanensis</name>
    <dbReference type="NCBI Taxonomy" id="2906497"/>
    <lineage>
        <taxon>Bacteria</taxon>
        <taxon>Bacillati</taxon>
        <taxon>Actinomycetota</taxon>
        <taxon>Actinomycetes</taxon>
        <taxon>Micromonosporales</taxon>
        <taxon>Micromonosporaceae</taxon>
        <taxon>Paractinoplanes</taxon>
    </lineage>
</organism>
<sequence length="215" mass="23709">MTKLYGKQVAAEKLDGWVYLPGALYTRIETGDFGTGLTLVNAIAEVAAQMDHHPDLTLRYPAVDIRLTSHDLGGVTARDVRLARAISSVASALALRPSVAEVSRFEWALDSPDFHGVRPFWKALLAMEEGENDLLDPAGLNPTLWFQQSGREEPRQRWHPDIWLDPSQVQPRIDAAVAAGGTLVSDAEAPAFWVLADPEGNRVCLCTWQDRNNPL</sequence>
<accession>A0ABT0YD57</accession>
<dbReference type="EMBL" id="JAMQOL010000069">
    <property type="protein sequence ID" value="MCM4083978.1"/>
    <property type="molecule type" value="Genomic_DNA"/>
</dbReference>
<feature type="domain" description="Glyoxalase-like" evidence="6">
    <location>
        <begin position="108"/>
        <end position="206"/>
    </location>
</feature>
<evidence type="ECO:0000313" key="8">
    <source>
        <dbReference type="Proteomes" id="UP001523216"/>
    </source>
</evidence>
<gene>
    <name evidence="7" type="ORF">LXN57_41195</name>
</gene>
<evidence type="ECO:0000256" key="1">
    <source>
        <dbReference type="ARBA" id="ARBA00001554"/>
    </source>
</evidence>
<evidence type="ECO:0000259" key="6">
    <source>
        <dbReference type="Pfam" id="PF18029"/>
    </source>
</evidence>
<comment type="similarity">
    <text evidence="2">Belongs to the pterin-4-alpha-carbinolamine dehydratase family.</text>
</comment>
<comment type="catalytic activity">
    <reaction evidence="1">
        <text>(4aS,6R)-4a-hydroxy-L-erythro-5,6,7,8-tetrahydrobiopterin = (6R)-L-erythro-6,7-dihydrobiopterin + H2O</text>
        <dbReference type="Rhea" id="RHEA:11920"/>
        <dbReference type="ChEBI" id="CHEBI:15377"/>
        <dbReference type="ChEBI" id="CHEBI:15642"/>
        <dbReference type="ChEBI" id="CHEBI:43120"/>
        <dbReference type="EC" id="4.2.1.96"/>
    </reaction>
</comment>
<comment type="caution">
    <text evidence="7">The sequence shown here is derived from an EMBL/GenBank/DDBJ whole genome shotgun (WGS) entry which is preliminary data.</text>
</comment>
<evidence type="ECO:0000313" key="7">
    <source>
        <dbReference type="EMBL" id="MCM4083978.1"/>
    </source>
</evidence>
<name>A0ABT0YD57_9ACTN</name>
<dbReference type="Pfam" id="PF01329">
    <property type="entry name" value="Pterin_4a"/>
    <property type="match status" value="1"/>
</dbReference>
<dbReference type="InterPro" id="IPR001533">
    <property type="entry name" value="Pterin_deHydtase"/>
</dbReference>
<reference evidence="7 8" key="1">
    <citation type="submission" date="2022-06" db="EMBL/GenBank/DDBJ databases">
        <title>Actinoplanes abujensis sp. nov., isolated from Nigerian arid soil.</title>
        <authorList>
            <person name="Ding P."/>
        </authorList>
    </citation>
    <scope>NUCLEOTIDE SEQUENCE [LARGE SCALE GENOMIC DNA]</scope>
    <source>
        <strain evidence="8">TRM88002</strain>
    </source>
</reference>
<dbReference type="Gene3D" id="3.30.1360.20">
    <property type="entry name" value="Transcriptional coactivator/pterin dehydratase"/>
    <property type="match status" value="1"/>
</dbReference>
<dbReference type="RefSeq" id="WP_251803744.1">
    <property type="nucleotide sequence ID" value="NZ_JAMQOL010000069.1"/>
</dbReference>
<dbReference type="SUPFAM" id="SSF54593">
    <property type="entry name" value="Glyoxalase/Bleomycin resistance protein/Dihydroxybiphenyl dioxygenase"/>
    <property type="match status" value="1"/>
</dbReference>
<dbReference type="PANTHER" id="PTHR12599">
    <property type="entry name" value="PTERIN-4-ALPHA-CARBINOLAMINE DEHYDRATASE"/>
    <property type="match status" value="1"/>
</dbReference>
<protein>
    <recommendedName>
        <fullName evidence="4">Putative pterin-4-alpha-carbinolamine dehydratase</fullName>
        <ecNumber evidence="3">4.2.1.96</ecNumber>
    </recommendedName>
</protein>
<evidence type="ECO:0000256" key="4">
    <source>
        <dbReference type="ARBA" id="ARBA00021735"/>
    </source>
</evidence>
<dbReference type="SUPFAM" id="SSF55248">
    <property type="entry name" value="PCD-like"/>
    <property type="match status" value="1"/>
</dbReference>
<proteinExistence type="inferred from homology"/>
<dbReference type="EC" id="4.2.1.96" evidence="3"/>
<dbReference type="InterPro" id="IPR029068">
    <property type="entry name" value="Glyas_Bleomycin-R_OHBP_Dase"/>
</dbReference>
<evidence type="ECO:0000256" key="3">
    <source>
        <dbReference type="ARBA" id="ARBA00013252"/>
    </source>
</evidence>
<dbReference type="GO" id="GO:0008124">
    <property type="term" value="F:4-alpha-hydroxytetrahydrobiopterin dehydratase activity"/>
    <property type="evidence" value="ECO:0007669"/>
    <property type="project" value="UniProtKB-EC"/>
</dbReference>
<dbReference type="InterPro" id="IPR036428">
    <property type="entry name" value="PCD_sf"/>
</dbReference>
<dbReference type="CDD" id="cd00488">
    <property type="entry name" value="PCD_DCoH"/>
    <property type="match status" value="1"/>
</dbReference>
<dbReference type="InterPro" id="IPR041581">
    <property type="entry name" value="Glyoxalase_6"/>
</dbReference>
<evidence type="ECO:0000256" key="5">
    <source>
        <dbReference type="ARBA" id="ARBA00023239"/>
    </source>
</evidence>
<keyword evidence="5 7" id="KW-0456">Lyase</keyword>
<dbReference type="PANTHER" id="PTHR12599:SF0">
    <property type="entry name" value="PTERIN-4-ALPHA-CARBINOLAMINE DEHYDRATASE"/>
    <property type="match status" value="1"/>
</dbReference>